<evidence type="ECO:0000313" key="4">
    <source>
        <dbReference type="Proteomes" id="UP000326678"/>
    </source>
</evidence>
<dbReference type="InterPro" id="IPR006015">
    <property type="entry name" value="Universal_stress_UspA"/>
</dbReference>
<gene>
    <name evidence="3" type="ORF">GXM_00689</name>
</gene>
<evidence type="ECO:0000259" key="2">
    <source>
        <dbReference type="Pfam" id="PF00582"/>
    </source>
</evidence>
<dbReference type="Gene3D" id="3.40.50.620">
    <property type="entry name" value="HUPs"/>
    <property type="match status" value="1"/>
</dbReference>
<dbReference type="PRINTS" id="PR01438">
    <property type="entry name" value="UNVRSLSTRESS"/>
</dbReference>
<reference evidence="3 4" key="1">
    <citation type="submission" date="2019-10" db="EMBL/GenBank/DDBJ databases">
        <title>Genomic and transcriptomic insights into the perfect genentic adaptation of a filamentous nitrogen-fixing cyanobacterium to rice fields.</title>
        <authorList>
            <person name="Chen Z."/>
        </authorList>
    </citation>
    <scope>NUCLEOTIDE SEQUENCE [LARGE SCALE GENOMIC DNA]</scope>
    <source>
        <strain evidence="3">CCNUC1</strain>
    </source>
</reference>
<dbReference type="PANTHER" id="PTHR46268">
    <property type="entry name" value="STRESS RESPONSE PROTEIN NHAX"/>
    <property type="match status" value="1"/>
</dbReference>
<dbReference type="InterPro" id="IPR014729">
    <property type="entry name" value="Rossmann-like_a/b/a_fold"/>
</dbReference>
<dbReference type="PANTHER" id="PTHR46268:SF6">
    <property type="entry name" value="UNIVERSAL STRESS PROTEIN UP12"/>
    <property type="match status" value="1"/>
</dbReference>
<dbReference type="Pfam" id="PF00582">
    <property type="entry name" value="Usp"/>
    <property type="match status" value="1"/>
</dbReference>
<dbReference type="InterPro" id="IPR006016">
    <property type="entry name" value="UspA"/>
</dbReference>
<dbReference type="EMBL" id="CP045226">
    <property type="protein sequence ID" value="QFS43216.1"/>
    <property type="molecule type" value="Genomic_DNA"/>
</dbReference>
<name>A0A5P8VSN8_9NOSO</name>
<sequence>MTEIFKTVLFPIDQSRETREAADVVTNVVKKYSSRLVLLSVVEEPPKDAPSADDPMVSPEVVAKLLSNAQSLFSGQGIQSEILERRGKPAFTICDVADEIGADLIIMGCRGLGLTEEGADDSVTTRVINLSPCPVLIVP</sequence>
<dbReference type="CDD" id="cd00293">
    <property type="entry name" value="USP-like"/>
    <property type="match status" value="1"/>
</dbReference>
<accession>A0A5P8VSN8</accession>
<dbReference type="Proteomes" id="UP000326678">
    <property type="component" value="Chromosome Gxm1"/>
</dbReference>
<evidence type="ECO:0000313" key="3">
    <source>
        <dbReference type="EMBL" id="QFS43216.1"/>
    </source>
</evidence>
<proteinExistence type="inferred from homology"/>
<protein>
    <submittedName>
        <fullName evidence="3">Universal stress protein UspA</fullName>
    </submittedName>
</protein>
<dbReference type="SUPFAM" id="SSF52402">
    <property type="entry name" value="Adenine nucleotide alpha hydrolases-like"/>
    <property type="match status" value="1"/>
</dbReference>
<organism evidence="3 4">
    <name type="scientific">Nostoc sphaeroides CCNUC1</name>
    <dbReference type="NCBI Taxonomy" id="2653204"/>
    <lineage>
        <taxon>Bacteria</taxon>
        <taxon>Bacillati</taxon>
        <taxon>Cyanobacteriota</taxon>
        <taxon>Cyanophyceae</taxon>
        <taxon>Nostocales</taxon>
        <taxon>Nostocaceae</taxon>
        <taxon>Nostoc</taxon>
    </lineage>
</organism>
<comment type="similarity">
    <text evidence="1">Belongs to the universal stress protein A family.</text>
</comment>
<evidence type="ECO:0000256" key="1">
    <source>
        <dbReference type="ARBA" id="ARBA00008791"/>
    </source>
</evidence>
<keyword evidence="4" id="KW-1185">Reference proteome</keyword>
<dbReference type="AlphaFoldDB" id="A0A5P8VSN8"/>
<dbReference type="KEGG" id="nsh:GXM_00689"/>
<feature type="domain" description="UspA" evidence="2">
    <location>
        <begin position="5"/>
        <end position="139"/>
    </location>
</feature>